<sequence length="307" mass="33918">MAIFIYLSSGKSLSLNDPRICPIAGEFGRIEAPLGADIQGLWPLQGRSTAPWGGPERTDEAGHGGEFCWGETVRTALQKIALFKHRLGTGVGRQRGDKPTRAPNQHANTKGRSRQPSTPLRESDFQNPTANMAILSAVTMIRSLSLFHVTLAALLLKNPAIIAKQGVVLVLGQAMQLPNPRDFNTPTAATAFLAVLFAFIGLTDLTALSLSDEVFDQFWGTQTPVRLVFLFALTGYAYVSKEGGMFAPRTHEYAMRSGAGLSNSIIFTWGFFELVLWFFVYTSLRQEKQEKLNKIIEQRKAEEKDRL</sequence>
<dbReference type="AlphaFoldDB" id="E4ZG17"/>
<gene>
    <name evidence="3" type="ORF">LEMA_P063630.1</name>
</gene>
<dbReference type="InterPro" id="IPR018815">
    <property type="entry name" value="Incr_loss_mito_DNA_1"/>
</dbReference>
<evidence type="ECO:0000313" key="3">
    <source>
        <dbReference type="EMBL" id="CBX90237.1"/>
    </source>
</evidence>
<dbReference type="PANTHER" id="PTHR28029:SF1">
    <property type="entry name" value="PROTEIN ILM1"/>
    <property type="match status" value="1"/>
</dbReference>
<accession>E4ZG17</accession>
<dbReference type="HOGENOM" id="CLU_906339_0_0_1"/>
<evidence type="ECO:0000256" key="2">
    <source>
        <dbReference type="SAM" id="Phobius"/>
    </source>
</evidence>
<evidence type="ECO:0000313" key="4">
    <source>
        <dbReference type="Proteomes" id="UP000002668"/>
    </source>
</evidence>
<organism evidence="3 4">
    <name type="scientific">Leptosphaeria maculans (strain JN3 / isolate v23.1.3 / race Av1-4-5-6-7-8)</name>
    <name type="common">Blackleg fungus</name>
    <name type="synonym">Phoma lingam</name>
    <dbReference type="NCBI Taxonomy" id="985895"/>
    <lineage>
        <taxon>Eukaryota</taxon>
        <taxon>Fungi</taxon>
        <taxon>Dikarya</taxon>
        <taxon>Ascomycota</taxon>
        <taxon>Pezizomycotina</taxon>
        <taxon>Dothideomycetes</taxon>
        <taxon>Pleosporomycetidae</taxon>
        <taxon>Pleosporales</taxon>
        <taxon>Pleosporineae</taxon>
        <taxon>Leptosphaeriaceae</taxon>
        <taxon>Plenodomus</taxon>
        <taxon>Plenodomus lingam/Leptosphaeria maculans species complex</taxon>
    </lineage>
</organism>
<dbReference type="eggNOG" id="ENOG502RZTE">
    <property type="taxonomic scope" value="Eukaryota"/>
</dbReference>
<dbReference type="GeneID" id="13292089"/>
<dbReference type="InParanoid" id="E4ZG17"/>
<dbReference type="VEuPathDB" id="FungiDB:LEMA_P063630.1"/>
<keyword evidence="2" id="KW-0472">Membrane</keyword>
<keyword evidence="4" id="KW-1185">Reference proteome</keyword>
<name>E4ZG17_LEPMJ</name>
<feature type="compositionally biased region" description="Polar residues" evidence="1">
    <location>
        <begin position="102"/>
        <end position="125"/>
    </location>
</feature>
<keyword evidence="2" id="KW-1133">Transmembrane helix</keyword>
<evidence type="ECO:0000256" key="1">
    <source>
        <dbReference type="SAM" id="MobiDB-lite"/>
    </source>
</evidence>
<evidence type="ECO:0008006" key="5">
    <source>
        <dbReference type="Google" id="ProtNLM"/>
    </source>
</evidence>
<dbReference type="Proteomes" id="UP000002668">
    <property type="component" value="Genome"/>
</dbReference>
<reference evidence="4" key="1">
    <citation type="journal article" date="2011" name="Nat. Commun.">
        <title>Effector diversification within compartments of the Leptosphaeria maculans genome affected by Repeat-Induced Point mutations.</title>
        <authorList>
            <person name="Rouxel T."/>
            <person name="Grandaubert J."/>
            <person name="Hane J.K."/>
            <person name="Hoede C."/>
            <person name="van de Wouw A.P."/>
            <person name="Couloux A."/>
            <person name="Dominguez V."/>
            <person name="Anthouard V."/>
            <person name="Bally P."/>
            <person name="Bourras S."/>
            <person name="Cozijnsen A.J."/>
            <person name="Ciuffetti L.M."/>
            <person name="Degrave A."/>
            <person name="Dilmaghani A."/>
            <person name="Duret L."/>
            <person name="Fudal I."/>
            <person name="Goodwin S.B."/>
            <person name="Gout L."/>
            <person name="Glaser N."/>
            <person name="Linglin J."/>
            <person name="Kema G.H.J."/>
            <person name="Lapalu N."/>
            <person name="Lawrence C.B."/>
            <person name="May K."/>
            <person name="Meyer M."/>
            <person name="Ollivier B."/>
            <person name="Poulain J."/>
            <person name="Schoch C.L."/>
            <person name="Simon A."/>
            <person name="Spatafora J.W."/>
            <person name="Stachowiak A."/>
            <person name="Turgeon B.G."/>
            <person name="Tyler B.M."/>
            <person name="Vincent D."/>
            <person name="Weissenbach J."/>
            <person name="Amselem J."/>
            <person name="Quesneville H."/>
            <person name="Oliver R.P."/>
            <person name="Wincker P."/>
            <person name="Balesdent M.-H."/>
            <person name="Howlett B.J."/>
        </authorList>
    </citation>
    <scope>NUCLEOTIDE SEQUENCE [LARGE SCALE GENOMIC DNA]</scope>
    <source>
        <strain evidence="4">JN3 / isolate v23.1.3 / race Av1-4-5-6-7-8</strain>
    </source>
</reference>
<dbReference type="OrthoDB" id="5299849at2759"/>
<feature type="transmembrane region" description="Helical" evidence="2">
    <location>
        <begin position="260"/>
        <end position="280"/>
    </location>
</feature>
<feature type="region of interest" description="Disordered" evidence="1">
    <location>
        <begin position="90"/>
        <end position="125"/>
    </location>
</feature>
<dbReference type="EMBL" id="FP929064">
    <property type="protein sequence ID" value="CBX90237.1"/>
    <property type="molecule type" value="Genomic_DNA"/>
</dbReference>
<feature type="transmembrane region" description="Helical" evidence="2">
    <location>
        <begin position="183"/>
        <end position="203"/>
    </location>
</feature>
<keyword evidence="2" id="KW-0812">Transmembrane</keyword>
<feature type="transmembrane region" description="Helical" evidence="2">
    <location>
        <begin position="132"/>
        <end position="156"/>
    </location>
</feature>
<proteinExistence type="predicted"/>
<dbReference type="Pfam" id="PF10311">
    <property type="entry name" value="Ilm1"/>
    <property type="match status" value="1"/>
</dbReference>
<feature type="transmembrane region" description="Helical" evidence="2">
    <location>
        <begin position="223"/>
        <end position="239"/>
    </location>
</feature>
<protein>
    <recommendedName>
        <fullName evidence="5">Increased loss of mitochondrial DNA protein 1</fullName>
    </recommendedName>
</protein>
<dbReference type="PANTHER" id="PTHR28029">
    <property type="entry name" value="PROTEIN ILM1"/>
    <property type="match status" value="1"/>
</dbReference>